<sequence>MAAISSSLKNNEVLPEVHRPTMRVDLFKAAIKGNNKVLIRRLGLPPEAPTEIQVTIETSGPVSQQVVAEHQDAQNEIQSTTRFGDTLLHLLITNRHNVLVLKVIAKDMSPLKAHNNKLDTPLHCAAMVGNYEVIGELIRLAPDIVRDVLKETNENGDTALHVAASNNHEGVVRELMKLNTEAAHKENKQGFSPLYIATVEGYTSVVETMLKLDGTLACTQFSDGTFPVHVAARMGCRDLVKHFLEEYPDDAMLLDRCGKNLFHVAEEQDNEELSTKVFTLTENGSLRVSQMVESMVNATDYEGNTPLHLAAMNGHRSVMRAIWDRSNHDQKALLPNKKAKTPFDLSVIQVTTANELIR</sequence>
<keyword evidence="1" id="KW-0040">ANK repeat</keyword>
<reference evidence="2" key="1">
    <citation type="submission" date="2022-08" db="EMBL/GenBank/DDBJ databases">
        <authorList>
            <person name="Marques A."/>
        </authorList>
    </citation>
    <scope>NUCLEOTIDE SEQUENCE</scope>
    <source>
        <strain evidence="2">RhyPub2mFocal</strain>
        <tissue evidence="2">Leaves</tissue>
    </source>
</reference>
<dbReference type="SUPFAM" id="SSF48403">
    <property type="entry name" value="Ankyrin repeat"/>
    <property type="match status" value="1"/>
</dbReference>
<proteinExistence type="predicted"/>
<feature type="repeat" description="ANK" evidence="1">
    <location>
        <begin position="155"/>
        <end position="187"/>
    </location>
</feature>
<name>A0AAV8CD23_9POAL</name>
<dbReference type="Proteomes" id="UP001140206">
    <property type="component" value="Chromosome 5"/>
</dbReference>
<evidence type="ECO:0000313" key="3">
    <source>
        <dbReference type="Proteomes" id="UP001140206"/>
    </source>
</evidence>
<dbReference type="InterPro" id="IPR002110">
    <property type="entry name" value="Ankyrin_rpt"/>
</dbReference>
<dbReference type="Pfam" id="PF00023">
    <property type="entry name" value="Ank"/>
    <property type="match status" value="1"/>
</dbReference>
<dbReference type="EMBL" id="JAMFTS010000005">
    <property type="protein sequence ID" value="KAJ4752396.1"/>
    <property type="molecule type" value="Genomic_DNA"/>
</dbReference>
<dbReference type="PROSITE" id="PS50088">
    <property type="entry name" value="ANK_REPEAT"/>
    <property type="match status" value="2"/>
</dbReference>
<keyword evidence="3" id="KW-1185">Reference proteome</keyword>
<dbReference type="PANTHER" id="PTHR24121:SF21">
    <property type="entry name" value="ANKYRIN REPEAT FAMILY PROTEIN"/>
    <property type="match status" value="1"/>
</dbReference>
<dbReference type="SMART" id="SM00248">
    <property type="entry name" value="ANK"/>
    <property type="match status" value="6"/>
</dbReference>
<dbReference type="PANTHER" id="PTHR24121">
    <property type="entry name" value="NO MECHANORECEPTOR POTENTIAL C, ISOFORM D-RELATED"/>
    <property type="match status" value="1"/>
</dbReference>
<dbReference type="InterPro" id="IPR036770">
    <property type="entry name" value="Ankyrin_rpt-contain_sf"/>
</dbReference>
<evidence type="ECO:0000256" key="1">
    <source>
        <dbReference type="PROSITE-ProRule" id="PRU00023"/>
    </source>
</evidence>
<dbReference type="Gene3D" id="1.25.40.20">
    <property type="entry name" value="Ankyrin repeat-containing domain"/>
    <property type="match status" value="2"/>
</dbReference>
<gene>
    <name evidence="2" type="ORF">LUZ62_086801</name>
</gene>
<dbReference type="PROSITE" id="PS50297">
    <property type="entry name" value="ANK_REP_REGION"/>
    <property type="match status" value="2"/>
</dbReference>
<accession>A0AAV8CD23</accession>
<organism evidence="2 3">
    <name type="scientific">Rhynchospora pubera</name>
    <dbReference type="NCBI Taxonomy" id="906938"/>
    <lineage>
        <taxon>Eukaryota</taxon>
        <taxon>Viridiplantae</taxon>
        <taxon>Streptophyta</taxon>
        <taxon>Embryophyta</taxon>
        <taxon>Tracheophyta</taxon>
        <taxon>Spermatophyta</taxon>
        <taxon>Magnoliopsida</taxon>
        <taxon>Liliopsida</taxon>
        <taxon>Poales</taxon>
        <taxon>Cyperaceae</taxon>
        <taxon>Cyperoideae</taxon>
        <taxon>Rhynchosporeae</taxon>
        <taxon>Rhynchospora</taxon>
    </lineage>
</organism>
<dbReference type="AlphaFoldDB" id="A0AAV8CD23"/>
<evidence type="ECO:0000313" key="2">
    <source>
        <dbReference type="EMBL" id="KAJ4752396.1"/>
    </source>
</evidence>
<feature type="repeat" description="ANK" evidence="1">
    <location>
        <begin position="302"/>
        <end position="322"/>
    </location>
</feature>
<dbReference type="Pfam" id="PF12796">
    <property type="entry name" value="Ank_2"/>
    <property type="match status" value="2"/>
</dbReference>
<protein>
    <submittedName>
        <fullName evidence="2">Ankyrin repeat protein-like</fullName>
    </submittedName>
</protein>
<comment type="caution">
    <text evidence="2">The sequence shown here is derived from an EMBL/GenBank/DDBJ whole genome shotgun (WGS) entry which is preliminary data.</text>
</comment>